<evidence type="ECO:0000313" key="10">
    <source>
        <dbReference type="Proteomes" id="UP001652582"/>
    </source>
</evidence>
<evidence type="ECO:0000256" key="7">
    <source>
        <dbReference type="ARBA" id="ARBA00023180"/>
    </source>
</evidence>
<evidence type="ECO:0000256" key="8">
    <source>
        <dbReference type="SAM" id="Phobius"/>
    </source>
</evidence>
<evidence type="ECO:0000256" key="2">
    <source>
        <dbReference type="ARBA" id="ARBA00022475"/>
    </source>
</evidence>
<reference evidence="11" key="1">
    <citation type="submission" date="2025-08" db="UniProtKB">
        <authorList>
            <consortium name="RefSeq"/>
        </authorList>
    </citation>
    <scope>IDENTIFICATION</scope>
</reference>
<evidence type="ECO:0000256" key="4">
    <source>
        <dbReference type="ARBA" id="ARBA00022989"/>
    </source>
</evidence>
<name>A0ABM3LHQ2_BICAN</name>
<evidence type="ECO:0000259" key="9">
    <source>
        <dbReference type="Pfam" id="PF24576"/>
    </source>
</evidence>
<evidence type="ECO:0000256" key="6">
    <source>
        <dbReference type="ARBA" id="ARBA00023170"/>
    </source>
</evidence>
<feature type="domain" description="Ionotropic receptor 75a N-terminal" evidence="9">
    <location>
        <begin position="52"/>
        <end position="234"/>
    </location>
</feature>
<comment type="subcellular location">
    <subcellularLocation>
        <location evidence="1">Cell membrane</location>
        <topology evidence="1">Multi-pass membrane protein</topology>
    </subcellularLocation>
</comment>
<dbReference type="Pfam" id="PF24576">
    <property type="entry name" value="IR75A_N"/>
    <property type="match status" value="1"/>
</dbReference>
<keyword evidence="5 8" id="KW-0472">Membrane</keyword>
<dbReference type="Proteomes" id="UP001652582">
    <property type="component" value="Chromosome 7"/>
</dbReference>
<dbReference type="GeneID" id="112049455"/>
<keyword evidence="6" id="KW-0675">Receptor</keyword>
<proteinExistence type="predicted"/>
<protein>
    <submittedName>
        <fullName evidence="11">Ionotropic receptor 75a-like</fullName>
    </submittedName>
</protein>
<keyword evidence="4 8" id="KW-1133">Transmembrane helix</keyword>
<accession>A0ABM3LHQ2</accession>
<gene>
    <name evidence="11" type="primary">LOC112049455</name>
</gene>
<dbReference type="InterPro" id="IPR057074">
    <property type="entry name" value="IR75A_N"/>
</dbReference>
<evidence type="ECO:0000256" key="1">
    <source>
        <dbReference type="ARBA" id="ARBA00004651"/>
    </source>
</evidence>
<feature type="transmembrane region" description="Helical" evidence="8">
    <location>
        <begin position="362"/>
        <end position="383"/>
    </location>
</feature>
<keyword evidence="2" id="KW-1003">Cell membrane</keyword>
<keyword evidence="7" id="KW-0325">Glycoprotein</keyword>
<dbReference type="RefSeq" id="XP_052738591.1">
    <property type="nucleotide sequence ID" value="XM_052882631.1"/>
</dbReference>
<dbReference type="SUPFAM" id="SSF53850">
    <property type="entry name" value="Periplasmic binding protein-like II"/>
    <property type="match status" value="1"/>
</dbReference>
<sequence>MAHVKRKDLSEHKKTIKGKTVGGLLNAVDIRKSKSIDIFKKSVRKESSIVAANYFESKSVRFVCYLGCGSGYENKELSLQFIRKGIRFSMLLIDANGTDKLEAILRQWTTPIGVLLEGSCEGAASALEKASMESLFDAMHMWLIVENFNNQWNIQEVLEGLNLSVDADLVLASNVGSRFVLTDIFNFGNIQGNKLEKKVIGEWDIEKGLSVSRNSFKYYDRWDFNNLTLRAITVILDQPKVFKPEMLADPGYTPGVSVMTKITTQLLWTLKDEHNFRFNYTIAGRWIGSPERNSTLAVTNSLYWRQQDVSCTCARIFPHWLDWVDVFLPPATQLQTKFYYLILDKGVGDYENRFLTPLSPGVWWWTIASCVAFTLVLAFTAVLEERTEPGLYAAFSVFAIICQQAYEDGINLFDEISSSQGRRMILLVVGLMSMLLYNYYTSSVVSWLLNAAAPTLADMDALINTDLELVFEDIGYTRGWLDNPGFFYYSGFKNPKEDILRTKKVVKAKRTTALLQPVTTGIDLIRSGKYAYHTEPYTAYQVISKKFRDKELCELGSLQMMPPANVYIMAQKRSPYKQFFVWSLMRLNERGHVSAARARASGFTPRCSGQTPRALALGQAAPAFAILAQVGLFSLLILACEVIYHRIQRRKKNKAFNHGASIRGNNSDGV</sequence>
<keyword evidence="10" id="KW-1185">Reference proteome</keyword>
<dbReference type="PANTHER" id="PTHR42643:SF32">
    <property type="entry name" value="IONOTROPIC RECEPTOR 31A, ISOFORM C-RELATED"/>
    <property type="match status" value="1"/>
</dbReference>
<dbReference type="PANTHER" id="PTHR42643">
    <property type="entry name" value="IONOTROPIC RECEPTOR 20A-RELATED"/>
    <property type="match status" value="1"/>
</dbReference>
<organism evidence="10 11">
    <name type="scientific">Bicyclus anynana</name>
    <name type="common">Squinting bush brown butterfly</name>
    <dbReference type="NCBI Taxonomy" id="110368"/>
    <lineage>
        <taxon>Eukaryota</taxon>
        <taxon>Metazoa</taxon>
        <taxon>Ecdysozoa</taxon>
        <taxon>Arthropoda</taxon>
        <taxon>Hexapoda</taxon>
        <taxon>Insecta</taxon>
        <taxon>Pterygota</taxon>
        <taxon>Neoptera</taxon>
        <taxon>Endopterygota</taxon>
        <taxon>Lepidoptera</taxon>
        <taxon>Glossata</taxon>
        <taxon>Ditrysia</taxon>
        <taxon>Papilionoidea</taxon>
        <taxon>Nymphalidae</taxon>
        <taxon>Satyrinae</taxon>
        <taxon>Satyrini</taxon>
        <taxon>Mycalesina</taxon>
        <taxon>Bicyclus</taxon>
    </lineage>
</organism>
<feature type="transmembrane region" description="Helical" evidence="8">
    <location>
        <begin position="424"/>
        <end position="440"/>
    </location>
</feature>
<evidence type="ECO:0000256" key="3">
    <source>
        <dbReference type="ARBA" id="ARBA00022692"/>
    </source>
</evidence>
<dbReference type="InterPro" id="IPR052192">
    <property type="entry name" value="Insect_Ionotropic_Sensory_Rcpt"/>
</dbReference>
<keyword evidence="3 8" id="KW-0812">Transmembrane</keyword>
<evidence type="ECO:0000256" key="5">
    <source>
        <dbReference type="ARBA" id="ARBA00023136"/>
    </source>
</evidence>
<evidence type="ECO:0000313" key="11">
    <source>
        <dbReference type="RefSeq" id="XP_052738591.1"/>
    </source>
</evidence>
<feature type="transmembrane region" description="Helical" evidence="8">
    <location>
        <begin position="623"/>
        <end position="644"/>
    </location>
</feature>